<comment type="caution">
    <text evidence="4">The sequence shown here is derived from an EMBL/GenBank/DDBJ whole genome shotgun (WGS) entry which is preliminary data.</text>
</comment>
<dbReference type="AlphaFoldDB" id="A0A9X1VGJ7"/>
<dbReference type="RefSeq" id="WP_241936046.1">
    <property type="nucleotide sequence ID" value="NZ_JALBGC010000003.1"/>
</dbReference>
<organism evidence="4 5">
    <name type="scientific">Hymenobacter cyanobacteriorum</name>
    <dbReference type="NCBI Taxonomy" id="2926463"/>
    <lineage>
        <taxon>Bacteria</taxon>
        <taxon>Pseudomonadati</taxon>
        <taxon>Bacteroidota</taxon>
        <taxon>Cytophagia</taxon>
        <taxon>Cytophagales</taxon>
        <taxon>Hymenobacteraceae</taxon>
        <taxon>Hymenobacter</taxon>
    </lineage>
</organism>
<dbReference type="EMBL" id="JALBGC010000003">
    <property type="protein sequence ID" value="MCI1187772.1"/>
    <property type="molecule type" value="Genomic_DNA"/>
</dbReference>
<gene>
    <name evidence="4" type="ORF">MON38_10100</name>
</gene>
<protein>
    <submittedName>
        <fullName evidence="4">Ig-like domain-containing protein</fullName>
    </submittedName>
</protein>
<feature type="domain" description="SbsA Ig-like" evidence="3">
    <location>
        <begin position="337"/>
        <end position="436"/>
    </location>
</feature>
<evidence type="ECO:0000256" key="2">
    <source>
        <dbReference type="SAM" id="SignalP"/>
    </source>
</evidence>
<reference evidence="4" key="1">
    <citation type="submission" date="2022-03" db="EMBL/GenBank/DDBJ databases">
        <title>Bacterial whole genome sequence for Hymenobacter sp. DH14.</title>
        <authorList>
            <person name="Le V."/>
        </authorList>
    </citation>
    <scope>NUCLEOTIDE SEQUENCE</scope>
    <source>
        <strain evidence="4">DH14</strain>
    </source>
</reference>
<proteinExistence type="predicted"/>
<name>A0A9X1VGJ7_9BACT</name>
<evidence type="ECO:0000259" key="3">
    <source>
        <dbReference type="Pfam" id="PF13205"/>
    </source>
</evidence>
<evidence type="ECO:0000313" key="4">
    <source>
        <dbReference type="EMBL" id="MCI1187772.1"/>
    </source>
</evidence>
<dbReference type="Proteomes" id="UP001139193">
    <property type="component" value="Unassembled WGS sequence"/>
</dbReference>
<accession>A0A9X1VGJ7</accession>
<feature type="signal peptide" evidence="2">
    <location>
        <begin position="1"/>
        <end position="22"/>
    </location>
</feature>
<evidence type="ECO:0000313" key="5">
    <source>
        <dbReference type="Proteomes" id="UP001139193"/>
    </source>
</evidence>
<dbReference type="InterPro" id="IPR032812">
    <property type="entry name" value="SbsA_Ig"/>
</dbReference>
<feature type="chain" id="PRO_5040898170" evidence="2">
    <location>
        <begin position="23"/>
        <end position="437"/>
    </location>
</feature>
<sequence>MSLPKSALLLLPALCSLGPARAQSAKPRVYFSDIDNFWVAYDSIRTTPDSLRQLGYLQRLYLGKGTAGLRAFVQAKGYTAGEWVSSIRRHPRFWQSIRPRTQLAKTGAQGLEPYLRKFRQLYPALRPAAIYFTIGALRSAGTTQDSLVLIGAELATGSPETDISEFSPPEKAFLNRLYSHRPAEHLVLVNVHEYVHTQEKGSGETLLAQALYEGVCDFVAELVTGQVPSFPYMTYGPQHEPELKARFKADMFYPYYANWFYNQQSLDPNHVPDLGYYMGYAICKHYYRQAKNKPQALKELIELDFTNETAVEAFLRKTRYYPEPLDKAQLLRAYEAHQPYVTGTVPTSTTLVDPATTELRVTFSTPMDTPINTDYGSGGKDQFPIVGRVGWSADKLSYTYKVALKPDHTYNFILHGGGFRALDGHPLKDYEVKFTTK</sequence>
<keyword evidence="1 2" id="KW-0732">Signal</keyword>
<evidence type="ECO:0000256" key="1">
    <source>
        <dbReference type="ARBA" id="ARBA00022729"/>
    </source>
</evidence>
<keyword evidence="5" id="KW-1185">Reference proteome</keyword>
<dbReference type="Pfam" id="PF13205">
    <property type="entry name" value="Big_5"/>
    <property type="match status" value="1"/>
</dbReference>